<accession>A0ABW5MBA4</accession>
<name>A0ABW5MBA4_9BACT</name>
<dbReference type="PANTHER" id="PTHR34142">
    <property type="entry name" value="ENDO-BETA-1,4-GLUCANASE A"/>
    <property type="match status" value="1"/>
</dbReference>
<evidence type="ECO:0000313" key="5">
    <source>
        <dbReference type="Proteomes" id="UP001597469"/>
    </source>
</evidence>
<evidence type="ECO:0000256" key="1">
    <source>
        <dbReference type="ARBA" id="ARBA00022801"/>
    </source>
</evidence>
<gene>
    <name evidence="4" type="ORF">ACFSUS_24035</name>
</gene>
<dbReference type="RefSeq" id="WP_381526675.1">
    <property type="nucleotide sequence ID" value="NZ_JBHULN010000020.1"/>
</dbReference>
<keyword evidence="2" id="KW-0326">Glycosidase</keyword>
<dbReference type="EMBL" id="JBHULN010000020">
    <property type="protein sequence ID" value="MFD2573731.1"/>
    <property type="molecule type" value="Genomic_DNA"/>
</dbReference>
<comment type="caution">
    <text evidence="4">The sequence shown here is derived from an EMBL/GenBank/DDBJ whole genome shotgun (WGS) entry which is preliminary data.</text>
</comment>
<reference evidence="5" key="1">
    <citation type="journal article" date="2019" name="Int. J. Syst. Evol. Microbiol.">
        <title>The Global Catalogue of Microorganisms (GCM) 10K type strain sequencing project: providing services to taxonomists for standard genome sequencing and annotation.</title>
        <authorList>
            <consortium name="The Broad Institute Genomics Platform"/>
            <consortium name="The Broad Institute Genome Sequencing Center for Infectious Disease"/>
            <person name="Wu L."/>
            <person name="Ma J."/>
        </authorList>
    </citation>
    <scope>NUCLEOTIDE SEQUENCE [LARGE SCALE GENOMIC DNA]</scope>
    <source>
        <strain evidence="5">KCTC 42805</strain>
    </source>
</reference>
<evidence type="ECO:0000256" key="2">
    <source>
        <dbReference type="ARBA" id="ARBA00023295"/>
    </source>
</evidence>
<dbReference type="PANTHER" id="PTHR34142:SF1">
    <property type="entry name" value="GLYCOSIDE HYDROLASE FAMILY 5 DOMAIN-CONTAINING PROTEIN"/>
    <property type="match status" value="1"/>
</dbReference>
<evidence type="ECO:0000259" key="3">
    <source>
        <dbReference type="Pfam" id="PF00150"/>
    </source>
</evidence>
<dbReference type="Gene3D" id="3.20.20.80">
    <property type="entry name" value="Glycosidases"/>
    <property type="match status" value="1"/>
</dbReference>
<dbReference type="SUPFAM" id="SSF51445">
    <property type="entry name" value="(Trans)glycosidases"/>
    <property type="match status" value="1"/>
</dbReference>
<dbReference type="InterPro" id="IPR017853">
    <property type="entry name" value="GH"/>
</dbReference>
<organism evidence="4 5">
    <name type="scientific">Spirosoma soli</name>
    <dbReference type="NCBI Taxonomy" id="1770529"/>
    <lineage>
        <taxon>Bacteria</taxon>
        <taxon>Pseudomonadati</taxon>
        <taxon>Bacteroidota</taxon>
        <taxon>Cytophagia</taxon>
        <taxon>Cytophagales</taxon>
        <taxon>Cytophagaceae</taxon>
        <taxon>Spirosoma</taxon>
    </lineage>
</organism>
<dbReference type="Proteomes" id="UP001597469">
    <property type="component" value="Unassembled WGS sequence"/>
</dbReference>
<feature type="domain" description="Glycoside hydrolase family 5" evidence="3">
    <location>
        <begin position="79"/>
        <end position="323"/>
    </location>
</feature>
<dbReference type="InterPro" id="IPR001547">
    <property type="entry name" value="Glyco_hydro_5"/>
</dbReference>
<evidence type="ECO:0000313" key="4">
    <source>
        <dbReference type="EMBL" id="MFD2573731.1"/>
    </source>
</evidence>
<keyword evidence="1" id="KW-0378">Hydrolase</keyword>
<proteinExistence type="predicted"/>
<sequence>MFLLIRKRPSFIHTDRLKGSLNGQGSANGKSLLRQKVRPSLLSALLAVLLIGTSLTTGFAQQTVVEKYGQLRVQGNRIVSQSGEAVQLRGMSLYWSQWIPKFYNYNAIKWLRDDWKITVIRAAMAVDVGGYATNPAAATAEKNKVFTVIDAAVSLGLYVIVDFHVHEAQNYKTEAKAFFSEVAQKYGNIPNIIYEPWNEPYNTPAWATVIKPYHEEIISTIRQYDPDNIIICGTRTWSQNVDEPAADPINEPNIAYTLHYYANTHKQWLRDRAQAALDKGIALFVTEYGTTDASGNGFVNEVETRAWWAFLDKNKIGHANWSVADIGESSAALVRSGNGVNVSADGGWPLSQIKQSGQLVRNELRSKSPFGAADFTITGATPVNCQTVTGNPAMRRVSFTPQYNGQTDEPISFSVVNEMAPTTAAGPYTLNLYTDNPTIRLEAKQGENTASFAYDWLSVCSSTTPPSASLVISGVTMVSCQTLTADMRRLSFTPQYSGVTSGTAAPAVSFSVVNEMMPTTAPGPYTLNLYTDNPTITLKAQQGAKLASYSYNWVDACTYSGARRGAEPLPALTVTVLGNPVVNESVEVEVRGAANQPLRLQVVDAGGRNVNLTTIESAREVERVRLGLGRSTGTYLLRVSTPTQQGVTKLIKP</sequence>
<dbReference type="InterPro" id="IPR026444">
    <property type="entry name" value="Secre_tail"/>
</dbReference>
<dbReference type="Pfam" id="PF00150">
    <property type="entry name" value="Cellulase"/>
    <property type="match status" value="1"/>
</dbReference>
<keyword evidence="5" id="KW-1185">Reference proteome</keyword>
<protein>
    <submittedName>
        <fullName evidence="4">Cellulase family glycosylhydrolase</fullName>
    </submittedName>
</protein>
<dbReference type="NCBIfam" id="TIGR04183">
    <property type="entry name" value="Por_Secre_tail"/>
    <property type="match status" value="1"/>
</dbReference>